<dbReference type="GO" id="GO:0006310">
    <property type="term" value="P:DNA recombination"/>
    <property type="evidence" value="ECO:0007669"/>
    <property type="project" value="UniProtKB-KW"/>
</dbReference>
<keyword evidence="3 5" id="KW-0238">DNA-binding</keyword>
<dbReference type="GO" id="GO:0003677">
    <property type="term" value="F:DNA binding"/>
    <property type="evidence" value="ECO:0007669"/>
    <property type="project" value="UniProtKB-UniRule"/>
</dbReference>
<dbReference type="CDD" id="cd01195">
    <property type="entry name" value="INT_C_like_5"/>
    <property type="match status" value="1"/>
</dbReference>
<keyword evidence="2" id="KW-0229">DNA integration</keyword>
<dbReference type="PROSITE" id="PS51898">
    <property type="entry name" value="TYR_RECOMBINASE"/>
    <property type="match status" value="1"/>
</dbReference>
<keyword evidence="4" id="KW-0233">DNA recombination</keyword>
<dbReference type="InterPro" id="IPR013762">
    <property type="entry name" value="Integrase-like_cat_sf"/>
</dbReference>
<dbReference type="InterPro" id="IPR050090">
    <property type="entry name" value="Tyrosine_recombinase_XerCD"/>
</dbReference>
<dbReference type="InterPro" id="IPR010998">
    <property type="entry name" value="Integrase_recombinase_N"/>
</dbReference>
<dbReference type="InterPro" id="IPR011010">
    <property type="entry name" value="DNA_brk_join_enz"/>
</dbReference>
<evidence type="ECO:0000256" key="4">
    <source>
        <dbReference type="ARBA" id="ARBA00023172"/>
    </source>
</evidence>
<gene>
    <name evidence="8" type="ORF">AVDCRST_MAG92-4904</name>
</gene>
<dbReference type="AlphaFoldDB" id="A0A6J4K9K4"/>
<dbReference type="SUPFAM" id="SSF47823">
    <property type="entry name" value="lambda integrase-like, N-terminal domain"/>
    <property type="match status" value="1"/>
</dbReference>
<reference evidence="8" key="1">
    <citation type="submission" date="2020-02" db="EMBL/GenBank/DDBJ databases">
        <authorList>
            <person name="Meier V. D."/>
        </authorList>
    </citation>
    <scope>NUCLEOTIDE SEQUENCE</scope>
    <source>
        <strain evidence="8">AVDCRST_MAG92</strain>
    </source>
</reference>
<dbReference type="InterPro" id="IPR004107">
    <property type="entry name" value="Integrase_SAM-like_N"/>
</dbReference>
<evidence type="ECO:0000256" key="2">
    <source>
        <dbReference type="ARBA" id="ARBA00022908"/>
    </source>
</evidence>
<dbReference type="PANTHER" id="PTHR30349:SF64">
    <property type="entry name" value="PROPHAGE INTEGRASE INTD-RELATED"/>
    <property type="match status" value="1"/>
</dbReference>
<dbReference type="PROSITE" id="PS51900">
    <property type="entry name" value="CB"/>
    <property type="match status" value="1"/>
</dbReference>
<dbReference type="Gene3D" id="1.10.443.10">
    <property type="entry name" value="Intergrase catalytic core"/>
    <property type="match status" value="1"/>
</dbReference>
<dbReference type="SUPFAM" id="SSF56349">
    <property type="entry name" value="DNA breaking-rejoining enzymes"/>
    <property type="match status" value="1"/>
</dbReference>
<dbReference type="Pfam" id="PF02899">
    <property type="entry name" value="Phage_int_SAM_1"/>
    <property type="match status" value="1"/>
</dbReference>
<dbReference type="EMBL" id="CADCTM010000865">
    <property type="protein sequence ID" value="CAA9298486.1"/>
    <property type="molecule type" value="Genomic_DNA"/>
</dbReference>
<sequence length="299" mass="33426">MAELLADKRSLNTRRAYEWDLKDFFSVVALSSPTPALVAEFLGLDRFAAISLVLKYKAALIEKGLKEATVNRRLAAIRSLVDYARKIGKCDYTLTDIQGEKSKSYRDTTGISAIAFKKVLHTCDRTTLKGKRDYAILHLLWSNALRRNEVASLDIKHFDPSARTLAILGKGRGTSRETITLSNATINALLEWLNERKCLNLNAPLFCSLSYNQSGHRLTGEAIRQIVEQTCLAAGISKKMSPHRIRHGSITHALDKSGGNIRAVQRLSRHAKIETLMIYDDNRSNLQSELTELLADSIE</sequence>
<dbReference type="GO" id="GO:0015074">
    <property type="term" value="P:DNA integration"/>
    <property type="evidence" value="ECO:0007669"/>
    <property type="project" value="UniProtKB-KW"/>
</dbReference>
<feature type="domain" description="Core-binding (CB)" evidence="7">
    <location>
        <begin position="1"/>
        <end position="85"/>
    </location>
</feature>
<proteinExistence type="inferred from homology"/>
<feature type="domain" description="Tyr recombinase" evidence="6">
    <location>
        <begin position="106"/>
        <end position="292"/>
    </location>
</feature>
<evidence type="ECO:0000256" key="5">
    <source>
        <dbReference type="PROSITE-ProRule" id="PRU01248"/>
    </source>
</evidence>
<dbReference type="Gene3D" id="1.10.150.130">
    <property type="match status" value="1"/>
</dbReference>
<evidence type="ECO:0000256" key="3">
    <source>
        <dbReference type="ARBA" id="ARBA00023125"/>
    </source>
</evidence>
<dbReference type="InterPro" id="IPR044068">
    <property type="entry name" value="CB"/>
</dbReference>
<organism evidence="8">
    <name type="scientific">uncultured Coleofasciculus sp</name>
    <dbReference type="NCBI Taxonomy" id="1267456"/>
    <lineage>
        <taxon>Bacteria</taxon>
        <taxon>Bacillati</taxon>
        <taxon>Cyanobacteriota</taxon>
        <taxon>Cyanophyceae</taxon>
        <taxon>Coleofasciculales</taxon>
        <taxon>Coleofasciculaceae</taxon>
        <taxon>Coleofasciculus</taxon>
        <taxon>environmental samples</taxon>
    </lineage>
</organism>
<comment type="similarity">
    <text evidence="1">Belongs to the 'phage' integrase family.</text>
</comment>
<dbReference type="InterPro" id="IPR002104">
    <property type="entry name" value="Integrase_catalytic"/>
</dbReference>
<evidence type="ECO:0000256" key="1">
    <source>
        <dbReference type="ARBA" id="ARBA00008857"/>
    </source>
</evidence>
<evidence type="ECO:0000313" key="8">
    <source>
        <dbReference type="EMBL" id="CAA9298486.1"/>
    </source>
</evidence>
<dbReference type="PANTHER" id="PTHR30349">
    <property type="entry name" value="PHAGE INTEGRASE-RELATED"/>
    <property type="match status" value="1"/>
</dbReference>
<evidence type="ECO:0000259" key="7">
    <source>
        <dbReference type="PROSITE" id="PS51900"/>
    </source>
</evidence>
<dbReference type="Pfam" id="PF00589">
    <property type="entry name" value="Phage_integrase"/>
    <property type="match status" value="1"/>
</dbReference>
<name>A0A6J4K9K4_9CYAN</name>
<evidence type="ECO:0000259" key="6">
    <source>
        <dbReference type="PROSITE" id="PS51898"/>
    </source>
</evidence>
<protein>
    <submittedName>
        <fullName evidence="8">Integrase-recombinase protein</fullName>
    </submittedName>
</protein>
<accession>A0A6J4K9K4</accession>